<evidence type="ECO:0000313" key="2">
    <source>
        <dbReference type="EMBL" id="KID49014.1"/>
    </source>
</evidence>
<feature type="compositionally biased region" description="Basic and acidic residues" evidence="1">
    <location>
        <begin position="55"/>
        <end position="67"/>
    </location>
</feature>
<dbReference type="Pfam" id="PF13332">
    <property type="entry name" value="Fil_haemagg_2"/>
    <property type="match status" value="2"/>
</dbReference>
<feature type="compositionally biased region" description="Basic and acidic residues" evidence="1">
    <location>
        <begin position="464"/>
        <end position="477"/>
    </location>
</feature>
<dbReference type="EMBL" id="AUZI01000018">
    <property type="protein sequence ID" value="KID49014.1"/>
    <property type="molecule type" value="Genomic_DNA"/>
</dbReference>
<sequence>MEYRTEQQAAESEETNASSIEAGKYVYAKAKEDLKVKGSDITAKGIDLTAKRVTIENETEKSSEESSKLSAQVLGVESESKSVKATKGRASNVNAKDYIIVKSEEEGKIKGSKVKADNVYVNSGKTKFEAAEETYEEKTTKTSVGFTASGSAGLPGVGVEGEADGAAQTADGAIVNEYKNKKLAQGTSGGRKSSALAEGDIGVKLAYQQTEKEVKKFENSTVEGRNIYVSSEGETDIGGADISSEEETDISGKKILTTKQKNTVRESSTGFEVSVKQSGGTVSSILDAANVGKEIADDSKKGELNKGLAAAKAIGAATGLLFNDLAGAQSKQSINFSFNKSKSEVEEDTRNKVHSGGKIRIRSTEEDINLKNVDIKAKDKITLDSERDIKVSGGKRTEKREGHQLGATVHLQESAGFGAVSGGNTTVGIGGSANYETEKSSSTTNENSNIQANNLEVRSKKIQRLKEPTLEQKKQQL</sequence>
<feature type="region of interest" description="Disordered" evidence="1">
    <location>
        <begin position="55"/>
        <end position="75"/>
    </location>
</feature>
<feature type="region of interest" description="Disordered" evidence="1">
    <location>
        <begin position="130"/>
        <end position="149"/>
    </location>
</feature>
<dbReference type="AlphaFoldDB" id="A0A0B4EVR2"/>
<feature type="compositionally biased region" description="Polar residues" evidence="1">
    <location>
        <begin position="257"/>
        <end position="273"/>
    </location>
</feature>
<feature type="compositionally biased region" description="Basic and acidic residues" evidence="1">
    <location>
        <begin position="130"/>
        <end position="140"/>
    </location>
</feature>
<comment type="caution">
    <text evidence="2">The sequence shown here is derived from an EMBL/GenBank/DDBJ whole genome shotgun (WGS) entry which is preliminary data.</text>
</comment>
<evidence type="ECO:0000256" key="1">
    <source>
        <dbReference type="SAM" id="MobiDB-lite"/>
    </source>
</evidence>
<evidence type="ECO:0008006" key="4">
    <source>
        <dbReference type="Google" id="ProtNLM"/>
    </source>
</evidence>
<protein>
    <recommendedName>
        <fullName evidence="4">Hemolysin</fullName>
    </recommendedName>
</protein>
<dbReference type="GO" id="GO:0003824">
    <property type="term" value="F:catalytic activity"/>
    <property type="evidence" value="ECO:0007669"/>
    <property type="project" value="UniProtKB-ARBA"/>
</dbReference>
<dbReference type="InterPro" id="IPR025157">
    <property type="entry name" value="Hemagglutinin_rpt"/>
</dbReference>
<evidence type="ECO:0000313" key="3">
    <source>
        <dbReference type="Proteomes" id="UP000031184"/>
    </source>
</evidence>
<feature type="compositionally biased region" description="Low complexity" evidence="1">
    <location>
        <begin position="440"/>
        <end position="449"/>
    </location>
</feature>
<accession>A0A0B4EVR2</accession>
<dbReference type="Proteomes" id="UP000031184">
    <property type="component" value="Unassembled WGS sequence"/>
</dbReference>
<proteinExistence type="predicted"/>
<name>A0A0B4EVR2_9FUSO</name>
<gene>
    <name evidence="2" type="ORF">C095_07160</name>
</gene>
<feature type="region of interest" description="Disordered" evidence="1">
    <location>
        <begin position="228"/>
        <end position="273"/>
    </location>
</feature>
<organism evidence="2 3">
    <name type="scientific">Fusobacterium necrophorum subsp. funduliforme B35</name>
    <dbReference type="NCBI Taxonomy" id="1226633"/>
    <lineage>
        <taxon>Bacteria</taxon>
        <taxon>Fusobacteriati</taxon>
        <taxon>Fusobacteriota</taxon>
        <taxon>Fusobacteriia</taxon>
        <taxon>Fusobacteriales</taxon>
        <taxon>Fusobacteriaceae</taxon>
        <taxon>Fusobacterium</taxon>
    </lineage>
</organism>
<feature type="region of interest" description="Disordered" evidence="1">
    <location>
        <begin position="431"/>
        <end position="477"/>
    </location>
</feature>
<dbReference type="PATRIC" id="fig|1226633.4.peg.1443"/>
<reference evidence="2 3" key="1">
    <citation type="submission" date="2013-08" db="EMBL/GenBank/DDBJ databases">
        <title>An opportunistic ruminal bacterium that causes liver abscesses in cattle.</title>
        <authorList>
            <person name="Benahmed F.H."/>
            <person name="Rasmussen M."/>
            <person name="Harbottle H."/>
            <person name="Soppet D."/>
            <person name="Nagaraja T.G."/>
            <person name="Davidson M."/>
        </authorList>
    </citation>
    <scope>NUCLEOTIDE SEQUENCE [LARGE SCALE GENOMIC DNA]</scope>
    <source>
        <strain evidence="2 3">B35</strain>
    </source>
</reference>